<reference evidence="3 4" key="1">
    <citation type="submission" date="2018-08" db="EMBL/GenBank/DDBJ databases">
        <title>Genetic Globetrotter - A new plasmid hitch-hiking vast phylogenetic and geographic distances.</title>
        <authorList>
            <person name="Vollmers J."/>
            <person name="Petersen J."/>
        </authorList>
    </citation>
    <scope>NUCLEOTIDE SEQUENCE [LARGE SCALE GENOMIC DNA]</scope>
    <source>
        <strain evidence="3 4">DSM 26383</strain>
    </source>
</reference>
<gene>
    <name evidence="3" type="primary">viuB_2</name>
    <name evidence="3" type="ORF">RIdsm_03605</name>
</gene>
<dbReference type="InterPro" id="IPR017927">
    <property type="entry name" value="FAD-bd_FR_type"/>
</dbReference>
<organism evidence="3 4">
    <name type="scientific">Roseovarius indicus</name>
    <dbReference type="NCBI Taxonomy" id="540747"/>
    <lineage>
        <taxon>Bacteria</taxon>
        <taxon>Pseudomonadati</taxon>
        <taxon>Pseudomonadota</taxon>
        <taxon>Alphaproteobacteria</taxon>
        <taxon>Rhodobacterales</taxon>
        <taxon>Roseobacteraceae</taxon>
        <taxon>Roseovarius</taxon>
    </lineage>
</organism>
<sequence>MAHSSVALLDMPAGRAVDGFEATANTLGLMAERQGDTLRVSLRLGTVDVAGDGARTRISIASETAAQLQSLRDLLALRLSQRGLHLAWQEHAKGRPANMSLARVEGIERISPSYMRVTITGPDLGRFARGGMHFRLLFGPEGAGWPELDAGGLTQWPGGVEAWHRPVYTTRQIDRMEGDAARIVFDVFLHESGRVTEWILTAGIGEEIALTGPVGSDPPSAGWIGIVADETAVPVAVRILSEVPASQRGRAVLFVPEADDIQEIAHPEGFDVDWVVRGAGVSPVTACRTLPIPRDDRFLFFAAERAEAVSVRETLSELGFSRKEFQAAAYWTR</sequence>
<dbReference type="PANTHER" id="PTHR30157">
    <property type="entry name" value="FERRIC REDUCTASE, NADPH-DEPENDENT"/>
    <property type="match status" value="1"/>
</dbReference>
<dbReference type="InterPro" id="IPR007037">
    <property type="entry name" value="SIP_rossman_dom"/>
</dbReference>
<dbReference type="PROSITE" id="PS51384">
    <property type="entry name" value="FAD_FR"/>
    <property type="match status" value="1"/>
</dbReference>
<dbReference type="RefSeq" id="WP_057819982.1">
    <property type="nucleotide sequence ID" value="NZ_CP031598.1"/>
</dbReference>
<dbReference type="Proteomes" id="UP000325785">
    <property type="component" value="Chromosome"/>
</dbReference>
<dbReference type="EMBL" id="CP031598">
    <property type="protein sequence ID" value="QEW27785.1"/>
    <property type="molecule type" value="Genomic_DNA"/>
</dbReference>
<protein>
    <submittedName>
        <fullName evidence="3">Vibriobactin utilization protein ViuB</fullName>
    </submittedName>
</protein>
<dbReference type="OrthoDB" id="9814826at2"/>
<feature type="domain" description="FAD-binding FR-type" evidence="2">
    <location>
        <begin position="97"/>
        <end position="220"/>
    </location>
</feature>
<evidence type="ECO:0000313" key="3">
    <source>
        <dbReference type="EMBL" id="QEW27785.1"/>
    </source>
</evidence>
<dbReference type="Pfam" id="PF04954">
    <property type="entry name" value="SIP"/>
    <property type="match status" value="1"/>
</dbReference>
<dbReference type="InterPro" id="IPR039374">
    <property type="entry name" value="SIP_fam"/>
</dbReference>
<accession>A0A5P3AHQ5</accession>
<comment type="similarity">
    <text evidence="1">Belongs to the SIP oxidoreductase family.</text>
</comment>
<dbReference type="InterPro" id="IPR039261">
    <property type="entry name" value="FNR_nucleotide-bd"/>
</dbReference>
<dbReference type="Gene3D" id="3.40.50.80">
    <property type="entry name" value="Nucleotide-binding domain of ferredoxin-NADP reductase (FNR) module"/>
    <property type="match status" value="1"/>
</dbReference>
<dbReference type="GO" id="GO:0016491">
    <property type="term" value="F:oxidoreductase activity"/>
    <property type="evidence" value="ECO:0007669"/>
    <property type="project" value="InterPro"/>
</dbReference>
<dbReference type="CDD" id="cd06193">
    <property type="entry name" value="siderophore_interacting"/>
    <property type="match status" value="1"/>
</dbReference>
<evidence type="ECO:0000313" key="4">
    <source>
        <dbReference type="Proteomes" id="UP000325785"/>
    </source>
</evidence>
<dbReference type="InterPro" id="IPR017938">
    <property type="entry name" value="Riboflavin_synthase-like_b-brl"/>
</dbReference>
<dbReference type="AlphaFoldDB" id="A0A5P3AHQ5"/>
<dbReference type="InterPro" id="IPR013113">
    <property type="entry name" value="SIP_FAD-bd"/>
</dbReference>
<name>A0A5P3AHQ5_9RHOB</name>
<evidence type="ECO:0000256" key="1">
    <source>
        <dbReference type="ARBA" id="ARBA00035644"/>
    </source>
</evidence>
<dbReference type="Pfam" id="PF08021">
    <property type="entry name" value="FAD_binding_9"/>
    <property type="match status" value="1"/>
</dbReference>
<dbReference type="PANTHER" id="PTHR30157:SF0">
    <property type="entry name" value="NADPH-DEPENDENT FERRIC-CHELATE REDUCTASE"/>
    <property type="match status" value="1"/>
</dbReference>
<proteinExistence type="inferred from homology"/>
<dbReference type="Gene3D" id="2.40.30.10">
    <property type="entry name" value="Translation factors"/>
    <property type="match status" value="1"/>
</dbReference>
<dbReference type="KEGG" id="rid:RIdsm_03605"/>
<evidence type="ECO:0000259" key="2">
    <source>
        <dbReference type="PROSITE" id="PS51384"/>
    </source>
</evidence>
<dbReference type="SUPFAM" id="SSF63380">
    <property type="entry name" value="Riboflavin synthase domain-like"/>
    <property type="match status" value="1"/>
</dbReference>